<dbReference type="InParanoid" id="Q7R818"/>
<dbReference type="EMBL" id="AABL01002706">
    <property type="protein sequence ID" value="EAA19844.1"/>
    <property type="molecule type" value="Genomic_DNA"/>
</dbReference>
<dbReference type="AlphaFoldDB" id="Q7R818"/>
<dbReference type="InterPro" id="IPR006477">
    <property type="entry name" value="Yir_bir_cir"/>
</dbReference>
<keyword evidence="1" id="KW-1133">Transmembrane helix</keyword>
<dbReference type="PaxDb" id="73239-Q7R818"/>
<reference evidence="2 3" key="1">
    <citation type="journal article" date="2002" name="Nature">
        <title>Genome sequence and comparative analysis of the model rodent malaria parasite Plasmodium yoelii yoelii.</title>
        <authorList>
            <person name="Carlton J.M."/>
            <person name="Angiuoli S.V."/>
            <person name="Suh B.B."/>
            <person name="Kooij T.W."/>
            <person name="Pertea M."/>
            <person name="Silva J.C."/>
            <person name="Ermolaeva M.D."/>
            <person name="Allen J.E."/>
            <person name="Selengut J.D."/>
            <person name="Koo H.L."/>
            <person name="Peterson J.D."/>
            <person name="Pop M."/>
            <person name="Kosack D.S."/>
            <person name="Shumway M.F."/>
            <person name="Bidwell S.L."/>
            <person name="Shallom S.J."/>
            <person name="van Aken S.E."/>
            <person name="Riedmuller S.B."/>
            <person name="Feldblyum T.V."/>
            <person name="Cho J.K."/>
            <person name="Quackenbush J."/>
            <person name="Sedegah M."/>
            <person name="Shoaibi A."/>
            <person name="Cummings L.M."/>
            <person name="Florens L."/>
            <person name="Yates J.R."/>
            <person name="Raine J.D."/>
            <person name="Sinden R.E."/>
            <person name="Harris M.A."/>
            <person name="Cunningham D.A."/>
            <person name="Preiser P.R."/>
            <person name="Bergman L.W."/>
            <person name="Vaidya A.B."/>
            <person name="van Lin L.H."/>
            <person name="Janse C.J."/>
            <person name="Waters A.P."/>
            <person name="Smith H.O."/>
            <person name="White O.R."/>
            <person name="Salzberg S.L."/>
            <person name="Venter J.C."/>
            <person name="Fraser C.M."/>
            <person name="Hoffman S.L."/>
            <person name="Gardner M.J."/>
            <person name="Carucci D.J."/>
        </authorList>
    </citation>
    <scope>NUCLEOTIDE SEQUENCE [LARGE SCALE GENOMIC DNA]</scope>
    <source>
        <strain evidence="2 3">17XNL</strain>
    </source>
</reference>
<organism evidence="2 3">
    <name type="scientific">Plasmodium yoelii yoelii</name>
    <dbReference type="NCBI Taxonomy" id="73239"/>
    <lineage>
        <taxon>Eukaryota</taxon>
        <taxon>Sar</taxon>
        <taxon>Alveolata</taxon>
        <taxon>Apicomplexa</taxon>
        <taxon>Aconoidasida</taxon>
        <taxon>Haemosporida</taxon>
        <taxon>Plasmodiidae</taxon>
        <taxon>Plasmodium</taxon>
        <taxon>Plasmodium (Vinckeia)</taxon>
    </lineage>
</organism>
<accession>Q7R818</accession>
<comment type="caution">
    <text evidence="2">The sequence shown here is derived from an EMBL/GenBank/DDBJ whole genome shotgun (WGS) entry which is preliminary data.</text>
</comment>
<feature type="transmembrane region" description="Helical" evidence="1">
    <location>
        <begin position="298"/>
        <end position="315"/>
    </location>
</feature>
<evidence type="ECO:0000313" key="3">
    <source>
        <dbReference type="Proteomes" id="UP000008553"/>
    </source>
</evidence>
<dbReference type="Proteomes" id="UP000008553">
    <property type="component" value="Unassembled WGS sequence"/>
</dbReference>
<name>Q7R818_PLAYO</name>
<evidence type="ECO:0000256" key="1">
    <source>
        <dbReference type="SAM" id="Phobius"/>
    </source>
</evidence>
<feature type="transmembrane region" description="Helical" evidence="1">
    <location>
        <begin position="274"/>
        <end position="292"/>
    </location>
</feature>
<sequence length="344" mass="39885">MNKEVCEKFQEVRNSISDELKGNGIPEFGDDDILNNYCDNKKCQSDFDKISAGCLYLLDQFYKDGGILSPPARNNINIVGYISIWLSYMLNLGKSEEKDNIGEFYSDYIYHYDKYKTGINELTDYDNHKKLLDKKNDVLNMDSKIVPKFYKAFKSLCEMYTEYDENKENCTNYSEKAKEFVEQYEKLYEDYNSNNDSSYKQVLCTLSTDYDNLIKKCNDAQCCKSSSLPTIETEKIPENCSEETSEKTYGTEYGQYSGEFPEVTLSESSLVSKLFIVLSIFGAIAIFLGISYKEIYNTFNIFILVFVIWISATTSKTKIKRKNKKYKEENKSLIYDSKVQGFRV</sequence>
<dbReference type="Pfam" id="PF06022">
    <property type="entry name" value="Cir_Bir_Yir"/>
    <property type="match status" value="1"/>
</dbReference>
<dbReference type="NCBIfam" id="TIGR01590">
    <property type="entry name" value="yir-bir-cir_Pla"/>
    <property type="match status" value="1"/>
</dbReference>
<protein>
    <submittedName>
        <fullName evidence="2">Yir4 protein</fullName>
    </submittedName>
</protein>
<evidence type="ECO:0000313" key="2">
    <source>
        <dbReference type="EMBL" id="EAA19844.1"/>
    </source>
</evidence>
<gene>
    <name evidence="2" type="ORF">PY07405</name>
</gene>
<keyword evidence="1" id="KW-0472">Membrane</keyword>
<keyword evidence="3" id="KW-1185">Reference proteome</keyword>
<keyword evidence="1" id="KW-0812">Transmembrane</keyword>
<proteinExistence type="predicted"/>